<protein>
    <submittedName>
        <fullName evidence="4">Trimethylamine methyltransferase</fullName>
    </submittedName>
</protein>
<evidence type="ECO:0000256" key="2">
    <source>
        <dbReference type="ARBA" id="ARBA00022603"/>
    </source>
</evidence>
<dbReference type="GO" id="GO:0008168">
    <property type="term" value="F:methyltransferase activity"/>
    <property type="evidence" value="ECO:0007669"/>
    <property type="project" value="UniProtKB-KW"/>
</dbReference>
<proteinExistence type="inferred from homology"/>
<evidence type="ECO:0000256" key="3">
    <source>
        <dbReference type="ARBA" id="ARBA00022679"/>
    </source>
</evidence>
<dbReference type="Proteomes" id="UP000093044">
    <property type="component" value="Chromosome"/>
</dbReference>
<dbReference type="KEGG" id="cpor:BED41_15000"/>
<dbReference type="Gene3D" id="3.20.20.480">
    <property type="entry name" value="Trimethylamine methyltransferase-like"/>
    <property type="match status" value="1"/>
</dbReference>
<dbReference type="Pfam" id="PF06253">
    <property type="entry name" value="MTTB"/>
    <property type="match status" value="1"/>
</dbReference>
<keyword evidence="2 4" id="KW-0489">Methyltransferase</keyword>
<dbReference type="InterPro" id="IPR038601">
    <property type="entry name" value="MttB-like_sf"/>
</dbReference>
<dbReference type="GO" id="GO:0015948">
    <property type="term" value="P:methanogenesis"/>
    <property type="evidence" value="ECO:0007669"/>
    <property type="project" value="InterPro"/>
</dbReference>
<dbReference type="RefSeq" id="WP_066748191.1">
    <property type="nucleotide sequence ID" value="NZ_CP016757.1"/>
</dbReference>
<gene>
    <name evidence="4" type="ORF">BED41_15000</name>
</gene>
<evidence type="ECO:0000313" key="5">
    <source>
        <dbReference type="Proteomes" id="UP000093044"/>
    </source>
</evidence>
<dbReference type="EMBL" id="CP016757">
    <property type="protein sequence ID" value="ANZ46299.1"/>
    <property type="molecule type" value="Genomic_DNA"/>
</dbReference>
<sequence>MYIGKRYYSNESTYHVFGAKEAAEVHAASCRVLQEQGMLVKHEEARELLKQAGALVEDEKVFIGASLVERSLKQLPSRVAVFDRDGEPAMFLEGRNVYYGSGSDTVNLLDYESRGRRAWTKADVQNAVRICDALPNIDFIMSMGIISDVPFEVNTREQYSQMILNSTKPHVVVADNARDLEDIFKMYIAVRGGAEALRMKPFAVVYNEPTSPLLHSFEAIDKLMLCARYGVPTNYAAGGMAGATTPISPAGTVVLNNAECLMGIVIHQLTSPGAPFVYGFGNSPMDMRTLQCCYALPGAIRIQSGMCEMAHYYNLPCWGEAGNGCSKICDEQAVEEAAQFIQMAALQGCNLTHDIGYLDFGLSYSLELLVISDDIIARTKEVMAGVEINEAALSVDEIKQAGYNGNYLRAASTRRAAKEDWRSDLGDYMTYDNWSAAGSKSMGERAHAKVLKIIEEYRPKELDNTVKEKIDEIVRQAY</sequence>
<dbReference type="GeneID" id="83059154"/>
<dbReference type="GO" id="GO:0032259">
    <property type="term" value="P:methylation"/>
    <property type="evidence" value="ECO:0007669"/>
    <property type="project" value="UniProtKB-KW"/>
</dbReference>
<dbReference type="InterPro" id="IPR010426">
    <property type="entry name" value="MTTB_MeTrfase"/>
</dbReference>
<evidence type="ECO:0000313" key="4">
    <source>
        <dbReference type="EMBL" id="ANZ46299.1"/>
    </source>
</evidence>
<organism evidence="4 5">
    <name type="scientific">Cloacibacillus porcorum</name>
    <dbReference type="NCBI Taxonomy" id="1197717"/>
    <lineage>
        <taxon>Bacteria</taxon>
        <taxon>Thermotogati</taxon>
        <taxon>Synergistota</taxon>
        <taxon>Synergistia</taxon>
        <taxon>Synergistales</taxon>
        <taxon>Synergistaceae</taxon>
        <taxon>Cloacibacillus</taxon>
    </lineage>
</organism>
<evidence type="ECO:0000256" key="1">
    <source>
        <dbReference type="ARBA" id="ARBA00007137"/>
    </source>
</evidence>
<name>A0A1B2I8K7_9BACT</name>
<dbReference type="STRING" id="1197717.BED41_15000"/>
<keyword evidence="3 4" id="KW-0808">Transferase</keyword>
<accession>A0A1B2I8K7</accession>
<keyword evidence="5" id="KW-1185">Reference proteome</keyword>
<dbReference type="OrthoDB" id="5418352at2"/>
<comment type="similarity">
    <text evidence="1">Belongs to the trimethylamine methyltransferase family.</text>
</comment>
<dbReference type="AlphaFoldDB" id="A0A1B2I8K7"/>
<reference evidence="4" key="1">
    <citation type="submission" date="2016-08" db="EMBL/GenBank/DDBJ databases">
        <title>Complete genome of Cloacibacillus porcorum.</title>
        <authorList>
            <person name="Looft T."/>
            <person name="Bayles D.O."/>
            <person name="Alt D.P."/>
        </authorList>
    </citation>
    <scope>NUCLEOTIDE SEQUENCE [LARGE SCALE GENOMIC DNA]</scope>
    <source>
        <strain evidence="4">CL-84</strain>
    </source>
</reference>